<dbReference type="GeneID" id="110240223"/>
<dbReference type="PANTHER" id="PTHR46447">
    <property type="entry name" value="INTERLEUKIN ENHANCER-BINDING FACTOR"/>
    <property type="match status" value="1"/>
</dbReference>
<dbReference type="RefSeq" id="XP_020901666.2">
    <property type="nucleotide sequence ID" value="XM_021046007.2"/>
</dbReference>
<protein>
    <recommendedName>
        <fullName evidence="8">DZF domain-containing protein</fullName>
    </recommendedName>
</protein>
<keyword evidence="2" id="KW-0805">Transcription regulation</keyword>
<keyword evidence="5" id="KW-0804">Transcription</keyword>
<dbReference type="OrthoDB" id="5775647at2759"/>
<keyword evidence="4" id="KW-0010">Activator</keyword>
<feature type="region of interest" description="Disordered" evidence="7">
    <location>
        <begin position="428"/>
        <end position="468"/>
    </location>
</feature>
<dbReference type="SUPFAM" id="SSF81301">
    <property type="entry name" value="Nucleotidyltransferase"/>
    <property type="match status" value="1"/>
</dbReference>
<keyword evidence="3" id="KW-0238">DNA-binding</keyword>
<evidence type="ECO:0000259" key="8">
    <source>
        <dbReference type="PROSITE" id="PS51703"/>
    </source>
</evidence>
<dbReference type="PROSITE" id="PS51703">
    <property type="entry name" value="DZF"/>
    <property type="match status" value="1"/>
</dbReference>
<name>A0A913XAQ4_EXADI</name>
<dbReference type="InterPro" id="IPR043519">
    <property type="entry name" value="NT_sf"/>
</dbReference>
<evidence type="ECO:0000313" key="10">
    <source>
        <dbReference type="Proteomes" id="UP000887567"/>
    </source>
</evidence>
<keyword evidence="10" id="KW-1185">Reference proteome</keyword>
<proteinExistence type="predicted"/>
<comment type="subcellular location">
    <subcellularLocation>
        <location evidence="1">Nucleus</location>
    </subcellularLocation>
</comment>
<dbReference type="GO" id="GO:0003725">
    <property type="term" value="F:double-stranded RNA binding"/>
    <property type="evidence" value="ECO:0007669"/>
    <property type="project" value="TreeGrafter"/>
</dbReference>
<dbReference type="InterPro" id="IPR052134">
    <property type="entry name" value="ILF2"/>
</dbReference>
<dbReference type="AlphaFoldDB" id="A0A913XAQ4"/>
<dbReference type="Gene3D" id="3.30.460.10">
    <property type="entry name" value="Beta Polymerase, domain 2"/>
    <property type="match status" value="1"/>
</dbReference>
<dbReference type="Gene3D" id="1.10.1410.40">
    <property type="match status" value="1"/>
</dbReference>
<dbReference type="PANTHER" id="PTHR46447:SF1">
    <property type="entry name" value="INTERLEUKIN ENHANCER-BINDING FACTOR 2"/>
    <property type="match status" value="1"/>
</dbReference>
<evidence type="ECO:0000313" key="9">
    <source>
        <dbReference type="EnsemblMetazoa" id="XP_020901666.2"/>
    </source>
</evidence>
<accession>A0A913XAQ4</accession>
<feature type="compositionally biased region" description="Acidic residues" evidence="7">
    <location>
        <begin position="440"/>
        <end position="460"/>
    </location>
</feature>
<dbReference type="Pfam" id="PF07528">
    <property type="entry name" value="DZF_N"/>
    <property type="match status" value="1"/>
</dbReference>
<dbReference type="KEGG" id="epa:110240223"/>
<dbReference type="GO" id="GO:0003677">
    <property type="term" value="F:DNA binding"/>
    <property type="evidence" value="ECO:0007669"/>
    <property type="project" value="UniProtKB-KW"/>
</dbReference>
<feature type="domain" description="DZF" evidence="8">
    <location>
        <begin position="90"/>
        <end position="447"/>
    </location>
</feature>
<dbReference type="GO" id="GO:0071013">
    <property type="term" value="C:catalytic step 2 spliceosome"/>
    <property type="evidence" value="ECO:0007669"/>
    <property type="project" value="TreeGrafter"/>
</dbReference>
<reference evidence="9" key="1">
    <citation type="submission" date="2022-11" db="UniProtKB">
        <authorList>
            <consortium name="EnsemblMetazoa"/>
        </authorList>
    </citation>
    <scope>IDENTIFICATION</scope>
</reference>
<keyword evidence="6" id="KW-0539">Nucleus</keyword>
<dbReference type="InterPro" id="IPR006561">
    <property type="entry name" value="DZF_dom"/>
</dbReference>
<evidence type="ECO:0000256" key="6">
    <source>
        <dbReference type="ARBA" id="ARBA00023242"/>
    </source>
</evidence>
<evidence type="ECO:0000256" key="3">
    <source>
        <dbReference type="ARBA" id="ARBA00023125"/>
    </source>
</evidence>
<dbReference type="FunFam" id="3.30.460.10:FF:000058">
    <property type="entry name" value="Interleukin enhancer-binding factor 2"/>
    <property type="match status" value="1"/>
</dbReference>
<evidence type="ECO:0000256" key="5">
    <source>
        <dbReference type="ARBA" id="ARBA00023163"/>
    </source>
</evidence>
<dbReference type="Pfam" id="PF20965">
    <property type="entry name" value="DZF_C"/>
    <property type="match status" value="1"/>
</dbReference>
<dbReference type="InterPro" id="IPR049401">
    <property type="entry name" value="DZF_dom_N"/>
</dbReference>
<evidence type="ECO:0000256" key="2">
    <source>
        <dbReference type="ARBA" id="ARBA00023015"/>
    </source>
</evidence>
<dbReference type="InterPro" id="IPR049402">
    <property type="entry name" value="DZF_dom_C"/>
</dbReference>
<dbReference type="OMA" id="YLAIEMS"/>
<evidence type="ECO:0000256" key="4">
    <source>
        <dbReference type="ARBA" id="ARBA00023159"/>
    </source>
</evidence>
<dbReference type="GO" id="GO:0045893">
    <property type="term" value="P:positive regulation of DNA-templated transcription"/>
    <property type="evidence" value="ECO:0007669"/>
    <property type="project" value="TreeGrafter"/>
</dbReference>
<dbReference type="EnsemblMetazoa" id="XM_021046007.2">
    <property type="protein sequence ID" value="XP_020901666.2"/>
    <property type="gene ID" value="LOC110240223"/>
</dbReference>
<evidence type="ECO:0000256" key="1">
    <source>
        <dbReference type="ARBA" id="ARBA00004123"/>
    </source>
</evidence>
<sequence>MSYSRCQYLSLKDLRKQSPKNLPYTGLAVVFEYPGCCPCVYITGVFFSVVLLPKIRNFILFTTKIMHRRRAGRGRAGRMPPFMRNPMGQKYIVSHVPFDPVMAEPFFPKASPQEDDAPLTQALLKRNQELTPSMPEQTSVQNIMTKITSILDNLIVAPDGAEFGVEEVRAVGSYKKGTMMLGHPVADLAVILKKLPAEADILSLAARVQKALKEEAATGDSSTTTDFPMQANEGGFNISGPDGALVRVLITTLPKNLREADPTKHVDVKLLEGALATIRHARWFEENAFHTSIRILVRLLKDMRKRIAGLQGLTPWLIDLLAHRSAMASATRQPLNIQVAFKRALQLLSAGLFLPGSQGIVDPCEGGQVRAHSVLSLEEQDSITTTAQTLLRCLNHGAFNEILGLNIEGMPPVAVDTEVTSWGGVIVTPGSKAYEKQEEKPEEEGEGEEGDDEEAEPLAQEEDKMETS</sequence>
<dbReference type="PROSITE" id="PS50152">
    <property type="entry name" value="25A_SYNTH_3"/>
    <property type="match status" value="1"/>
</dbReference>
<evidence type="ECO:0000256" key="7">
    <source>
        <dbReference type="SAM" id="MobiDB-lite"/>
    </source>
</evidence>
<dbReference type="SMART" id="SM00572">
    <property type="entry name" value="DZF"/>
    <property type="match status" value="1"/>
</dbReference>
<organism evidence="9 10">
    <name type="scientific">Exaiptasia diaphana</name>
    <name type="common">Tropical sea anemone</name>
    <name type="synonym">Aiptasia pulchella</name>
    <dbReference type="NCBI Taxonomy" id="2652724"/>
    <lineage>
        <taxon>Eukaryota</taxon>
        <taxon>Metazoa</taxon>
        <taxon>Cnidaria</taxon>
        <taxon>Anthozoa</taxon>
        <taxon>Hexacorallia</taxon>
        <taxon>Actiniaria</taxon>
        <taxon>Aiptasiidae</taxon>
        <taxon>Exaiptasia</taxon>
    </lineage>
</organism>
<dbReference type="Proteomes" id="UP000887567">
    <property type="component" value="Unplaced"/>
</dbReference>